<gene>
    <name evidence="1" type="ORF">EVAR_79834_1</name>
</gene>
<name>A0A4C1WQ42_EUMVA</name>
<accession>A0A4C1WQ42</accession>
<reference evidence="1 2" key="1">
    <citation type="journal article" date="2019" name="Commun. Biol.">
        <title>The bagworm genome reveals a unique fibroin gene that provides high tensile strength.</title>
        <authorList>
            <person name="Kono N."/>
            <person name="Nakamura H."/>
            <person name="Ohtoshi R."/>
            <person name="Tomita M."/>
            <person name="Numata K."/>
            <person name="Arakawa K."/>
        </authorList>
    </citation>
    <scope>NUCLEOTIDE SEQUENCE [LARGE SCALE GENOMIC DNA]</scope>
</reference>
<dbReference type="AlphaFoldDB" id="A0A4C1WQ42"/>
<dbReference type="OrthoDB" id="329835at2759"/>
<evidence type="ECO:0000313" key="2">
    <source>
        <dbReference type="Proteomes" id="UP000299102"/>
    </source>
</evidence>
<comment type="caution">
    <text evidence="1">The sequence shown here is derived from an EMBL/GenBank/DDBJ whole genome shotgun (WGS) entry which is preliminary data.</text>
</comment>
<sequence length="219" mass="24347">MRPHGDGGCGRSAMPAGRAAPLLVGSVASNMGYSEAVSTLAALVKVCLAYHKGWLARTALHDAAGRGRRARVGYWQYRCAGRRRRPACPIQIRGDQQPVLQSGNNGHVLLQGYYKEKPQCCGSVGERRLARVDALDTTLISHGFLILYARNVWDVYGYGTVENARDAVMLVTPMTWQVPRNHDNDSYFCAGKINRINPRNRNKWLYPNFSSVQRPQSKS</sequence>
<protein>
    <submittedName>
        <fullName evidence="1">Uncharacterized protein</fullName>
    </submittedName>
</protein>
<organism evidence="1 2">
    <name type="scientific">Eumeta variegata</name>
    <name type="common">Bagworm moth</name>
    <name type="synonym">Eumeta japonica</name>
    <dbReference type="NCBI Taxonomy" id="151549"/>
    <lineage>
        <taxon>Eukaryota</taxon>
        <taxon>Metazoa</taxon>
        <taxon>Ecdysozoa</taxon>
        <taxon>Arthropoda</taxon>
        <taxon>Hexapoda</taxon>
        <taxon>Insecta</taxon>
        <taxon>Pterygota</taxon>
        <taxon>Neoptera</taxon>
        <taxon>Endopterygota</taxon>
        <taxon>Lepidoptera</taxon>
        <taxon>Glossata</taxon>
        <taxon>Ditrysia</taxon>
        <taxon>Tineoidea</taxon>
        <taxon>Psychidae</taxon>
        <taxon>Oiketicinae</taxon>
        <taxon>Eumeta</taxon>
    </lineage>
</organism>
<dbReference type="Gene3D" id="3.40.47.10">
    <property type="match status" value="1"/>
</dbReference>
<evidence type="ECO:0000313" key="1">
    <source>
        <dbReference type="EMBL" id="GBP53616.1"/>
    </source>
</evidence>
<dbReference type="GO" id="GO:0016746">
    <property type="term" value="F:acyltransferase activity"/>
    <property type="evidence" value="ECO:0007669"/>
    <property type="project" value="InterPro"/>
</dbReference>
<dbReference type="InterPro" id="IPR016039">
    <property type="entry name" value="Thiolase-like"/>
</dbReference>
<dbReference type="EMBL" id="BGZK01000629">
    <property type="protein sequence ID" value="GBP53616.1"/>
    <property type="molecule type" value="Genomic_DNA"/>
</dbReference>
<keyword evidence="2" id="KW-1185">Reference proteome</keyword>
<dbReference type="SUPFAM" id="SSF53901">
    <property type="entry name" value="Thiolase-like"/>
    <property type="match status" value="1"/>
</dbReference>
<proteinExistence type="predicted"/>
<dbReference type="Proteomes" id="UP000299102">
    <property type="component" value="Unassembled WGS sequence"/>
</dbReference>